<feature type="region of interest" description="Disordered" evidence="1">
    <location>
        <begin position="243"/>
        <end position="266"/>
    </location>
</feature>
<feature type="region of interest" description="Disordered" evidence="1">
    <location>
        <begin position="278"/>
        <end position="299"/>
    </location>
</feature>
<evidence type="ECO:0000313" key="3">
    <source>
        <dbReference type="Proteomes" id="UP001497623"/>
    </source>
</evidence>
<accession>A0AAV2RIJ2</accession>
<dbReference type="Proteomes" id="UP001497623">
    <property type="component" value="Unassembled WGS sequence"/>
</dbReference>
<feature type="compositionally biased region" description="Polar residues" evidence="1">
    <location>
        <begin position="246"/>
        <end position="266"/>
    </location>
</feature>
<feature type="compositionally biased region" description="Basic residues" evidence="1">
    <location>
        <begin position="78"/>
        <end position="89"/>
    </location>
</feature>
<name>A0AAV2RIJ2_MEGNR</name>
<dbReference type="EMBL" id="CAXKWB010022642">
    <property type="protein sequence ID" value="CAL4124496.1"/>
    <property type="molecule type" value="Genomic_DNA"/>
</dbReference>
<proteinExistence type="predicted"/>
<feature type="compositionally biased region" description="Basic residues" evidence="1">
    <location>
        <begin position="278"/>
        <end position="288"/>
    </location>
</feature>
<reference evidence="2 3" key="1">
    <citation type="submission" date="2024-05" db="EMBL/GenBank/DDBJ databases">
        <authorList>
            <person name="Wallberg A."/>
        </authorList>
    </citation>
    <scope>NUCLEOTIDE SEQUENCE [LARGE SCALE GENOMIC DNA]</scope>
</reference>
<dbReference type="AlphaFoldDB" id="A0AAV2RIJ2"/>
<gene>
    <name evidence="2" type="ORF">MNOR_LOCUS24558</name>
</gene>
<evidence type="ECO:0000313" key="2">
    <source>
        <dbReference type="EMBL" id="CAL4124496.1"/>
    </source>
</evidence>
<feature type="region of interest" description="Disordered" evidence="1">
    <location>
        <begin position="311"/>
        <end position="336"/>
    </location>
</feature>
<organism evidence="2 3">
    <name type="scientific">Meganyctiphanes norvegica</name>
    <name type="common">Northern krill</name>
    <name type="synonym">Thysanopoda norvegica</name>
    <dbReference type="NCBI Taxonomy" id="48144"/>
    <lineage>
        <taxon>Eukaryota</taxon>
        <taxon>Metazoa</taxon>
        <taxon>Ecdysozoa</taxon>
        <taxon>Arthropoda</taxon>
        <taxon>Crustacea</taxon>
        <taxon>Multicrustacea</taxon>
        <taxon>Malacostraca</taxon>
        <taxon>Eumalacostraca</taxon>
        <taxon>Eucarida</taxon>
        <taxon>Euphausiacea</taxon>
        <taxon>Euphausiidae</taxon>
        <taxon>Meganyctiphanes</taxon>
    </lineage>
</organism>
<feature type="region of interest" description="Disordered" evidence="1">
    <location>
        <begin position="51"/>
        <end position="96"/>
    </location>
</feature>
<evidence type="ECO:0000256" key="1">
    <source>
        <dbReference type="SAM" id="MobiDB-lite"/>
    </source>
</evidence>
<sequence>GTRRGTHYNIQDFIHMGRDFCETLLEYFDPQPNKEKLRNKLWSRLIKKGSSADEPANIGFSDTNSSSDDSDRPAIPVRLRKKKTTKSARQKKENRGSVLQIVEKVTSTLKMDKSERRTKFLNKGSSISTSVGGLNRTDSASGSGNREREVYDLSVGEGEVQRAAMDGITKSYMERMGELMSSHLYVSDNEGDGGPLSNFWDIDTSFAQSAKYSSSDELLVSARGSHVRGHPLEPVVAKTRLHLPPQHNNNQKPTRPSHSLYSSVRTRQVIHKTSTIARRTHISRKKERHYAQTSHNPKIKKLYKDAENNHLSIQDGQNNRDELKSKKKSPRFLSPNPGSEICETIYEFGNNFLSPNGYQYSSSPSHLDMGPCEDLQVSGEEVVIRLPVPQLHKPNQ</sequence>
<keyword evidence="3" id="KW-1185">Reference proteome</keyword>
<feature type="non-terminal residue" evidence="2">
    <location>
        <position position="396"/>
    </location>
</feature>
<comment type="caution">
    <text evidence="2">The sequence shown here is derived from an EMBL/GenBank/DDBJ whole genome shotgun (WGS) entry which is preliminary data.</text>
</comment>
<protein>
    <submittedName>
        <fullName evidence="2">Uncharacterized protein</fullName>
    </submittedName>
</protein>
<feature type="non-terminal residue" evidence="2">
    <location>
        <position position="1"/>
    </location>
</feature>